<evidence type="ECO:0000313" key="2">
    <source>
        <dbReference type="Proteomes" id="UP000800096"/>
    </source>
</evidence>
<reference evidence="1" key="1">
    <citation type="journal article" date="2020" name="Stud. Mycol.">
        <title>101 Dothideomycetes genomes: a test case for predicting lifestyles and emergence of pathogens.</title>
        <authorList>
            <person name="Haridas S."/>
            <person name="Albert R."/>
            <person name="Binder M."/>
            <person name="Bloem J."/>
            <person name="Labutti K."/>
            <person name="Salamov A."/>
            <person name="Andreopoulos B."/>
            <person name="Baker S."/>
            <person name="Barry K."/>
            <person name="Bills G."/>
            <person name="Bluhm B."/>
            <person name="Cannon C."/>
            <person name="Castanera R."/>
            <person name="Culley D."/>
            <person name="Daum C."/>
            <person name="Ezra D."/>
            <person name="Gonzalez J."/>
            <person name="Henrissat B."/>
            <person name="Kuo A."/>
            <person name="Liang C."/>
            <person name="Lipzen A."/>
            <person name="Lutzoni F."/>
            <person name="Magnuson J."/>
            <person name="Mondo S."/>
            <person name="Nolan M."/>
            <person name="Ohm R."/>
            <person name="Pangilinan J."/>
            <person name="Park H.-J."/>
            <person name="Ramirez L."/>
            <person name="Alfaro M."/>
            <person name="Sun H."/>
            <person name="Tritt A."/>
            <person name="Yoshinaga Y."/>
            <person name="Zwiers L.-H."/>
            <person name="Turgeon B."/>
            <person name="Goodwin S."/>
            <person name="Spatafora J."/>
            <person name="Crous P."/>
            <person name="Grigoriev I."/>
        </authorList>
    </citation>
    <scope>NUCLEOTIDE SEQUENCE</scope>
    <source>
        <strain evidence="1">HMLAC05119</strain>
    </source>
</reference>
<evidence type="ECO:0000313" key="1">
    <source>
        <dbReference type="EMBL" id="KAF1919396.1"/>
    </source>
</evidence>
<dbReference type="AlphaFoldDB" id="A0A6A5QXV7"/>
<dbReference type="EMBL" id="ML979133">
    <property type="protein sequence ID" value="KAF1919396.1"/>
    <property type="molecule type" value="Genomic_DNA"/>
</dbReference>
<dbReference type="Proteomes" id="UP000800096">
    <property type="component" value="Unassembled WGS sequence"/>
</dbReference>
<proteinExistence type="predicted"/>
<sequence>MSTLTMNGRSLDPISLNDLPTELLINIISNIDVHQSNRILGHIPDDPPPSLPDPYLIRDFLTGCRPFCSLSLTSRRFRDLAQKHLFFAPVISGFVFRFPPDRSHSRITYFLRTLLARPDLRKHVKEIRLCFPKDGETIEQRDEKEESNMTAKALPFVTAIVLPCRKLIATLDLPADMKKSWSAQMIMEYRYTMMGIVLVLLPQLQKLSISENSEDKSHYTDNHVLNILGMHPQSHANIDLGSIKCLPVIRSLRLLKLSSPTPVRLDGLDVFPNLDTLDMSLKLADMGIHQVHHLSRLYHDPQPIATLRSIRHLRIDCQTKSVGIWDFSARSGLMHILHGFRQLSSLELYAEPSAEKNPFKSVRAFPHYQTHIQTYPDAPSADYDATTGEESWDERVYAARTEWTDYQYLVDSLLHIRPQLERLQLPGGFWTLPGAARKPLPRFERFPRLQVLVLPQAAVISIKLECMRHQGTTHGDFDLIPTQVLPPNLRHLEIFDADDQLLRSEWLQVLFKEQAACNRWPELRKLEISFGPTFNDKEYADLVTRKSSTPFWTLVDKATFQIEFGRDSEVPMVRA</sequence>
<evidence type="ECO:0008006" key="3">
    <source>
        <dbReference type="Google" id="ProtNLM"/>
    </source>
</evidence>
<dbReference type="Gene3D" id="3.80.10.10">
    <property type="entry name" value="Ribonuclease Inhibitor"/>
    <property type="match status" value="1"/>
</dbReference>
<dbReference type="SUPFAM" id="SSF52047">
    <property type="entry name" value="RNI-like"/>
    <property type="match status" value="1"/>
</dbReference>
<keyword evidence="2" id="KW-1185">Reference proteome</keyword>
<dbReference type="OrthoDB" id="3719074at2759"/>
<dbReference type="InterPro" id="IPR032675">
    <property type="entry name" value="LRR_dom_sf"/>
</dbReference>
<accession>A0A6A5QXV7</accession>
<organism evidence="1 2">
    <name type="scientific">Ampelomyces quisqualis</name>
    <name type="common">Powdery mildew agent</name>
    <dbReference type="NCBI Taxonomy" id="50730"/>
    <lineage>
        <taxon>Eukaryota</taxon>
        <taxon>Fungi</taxon>
        <taxon>Dikarya</taxon>
        <taxon>Ascomycota</taxon>
        <taxon>Pezizomycotina</taxon>
        <taxon>Dothideomycetes</taxon>
        <taxon>Pleosporomycetidae</taxon>
        <taxon>Pleosporales</taxon>
        <taxon>Pleosporineae</taxon>
        <taxon>Phaeosphaeriaceae</taxon>
        <taxon>Ampelomyces</taxon>
    </lineage>
</organism>
<gene>
    <name evidence="1" type="ORF">BDU57DRAFT_546069</name>
</gene>
<protein>
    <recommendedName>
        <fullName evidence="3">F-box domain-containing protein</fullName>
    </recommendedName>
</protein>
<name>A0A6A5QXV7_AMPQU</name>